<proteinExistence type="predicted"/>
<sequence length="196" mass="22210">MFASSPPVSDPLPTCLTSYNGRTDFRRIGGILPVLYRAFKKLVGVCFNILNFLLAGNLPPFACVGVIIEDQGRFLVVQLPEGGYAFPGGFMRWREHPTQTAERECREETGLHIRTHDVIGYYSITSPQLDRMSTLNIIYRGEVISGELHSSIEGRPCWLPEEGLQGKLTTLHRTILADYHEYRAQEQRRQMSIKPV</sequence>
<comment type="cofactor">
    <cofactor evidence="1">
        <name>Mg(2+)</name>
        <dbReference type="ChEBI" id="CHEBI:18420"/>
    </cofactor>
</comment>
<dbReference type="InterPro" id="IPR000086">
    <property type="entry name" value="NUDIX_hydrolase_dom"/>
</dbReference>
<dbReference type="PANTHER" id="PTHR43046:SF14">
    <property type="entry name" value="MUTT_NUDIX FAMILY PROTEIN"/>
    <property type="match status" value="1"/>
</dbReference>
<evidence type="ECO:0000256" key="1">
    <source>
        <dbReference type="ARBA" id="ARBA00001946"/>
    </source>
</evidence>
<keyword evidence="2" id="KW-0378">Hydrolase</keyword>
<evidence type="ECO:0000313" key="4">
    <source>
        <dbReference type="EMBL" id="QBD82641.1"/>
    </source>
</evidence>
<evidence type="ECO:0000256" key="2">
    <source>
        <dbReference type="ARBA" id="ARBA00022801"/>
    </source>
</evidence>
<dbReference type="AlphaFoldDB" id="A0A4V0Z0B5"/>
<reference evidence="4 5" key="1">
    <citation type="submission" date="2019-01" db="EMBL/GenBank/DDBJ databases">
        <title>Ktedonosporobacter rubrisoli SCAWS-G2.</title>
        <authorList>
            <person name="Huang Y."/>
            <person name="Yan B."/>
        </authorList>
    </citation>
    <scope>NUCLEOTIDE SEQUENCE [LARGE SCALE GENOMIC DNA]</scope>
    <source>
        <strain evidence="4 5">SCAWS-G2</strain>
    </source>
</reference>
<keyword evidence="5" id="KW-1185">Reference proteome</keyword>
<dbReference type="SUPFAM" id="SSF55811">
    <property type="entry name" value="Nudix"/>
    <property type="match status" value="1"/>
</dbReference>
<protein>
    <submittedName>
        <fullName evidence="4">NUDIX domain-containing protein</fullName>
    </submittedName>
</protein>
<dbReference type="KEGG" id="kbs:EPA93_44420"/>
<feature type="domain" description="Nudix hydrolase" evidence="3">
    <location>
        <begin position="59"/>
        <end position="190"/>
    </location>
</feature>
<dbReference type="Pfam" id="PF00293">
    <property type="entry name" value="NUDIX"/>
    <property type="match status" value="1"/>
</dbReference>
<dbReference type="EMBL" id="CP035758">
    <property type="protein sequence ID" value="QBD82641.1"/>
    <property type="molecule type" value="Genomic_DNA"/>
</dbReference>
<gene>
    <name evidence="4" type="ORF">EPA93_44420</name>
</gene>
<dbReference type="CDD" id="cd02883">
    <property type="entry name" value="NUDIX_Hydrolase"/>
    <property type="match status" value="1"/>
</dbReference>
<organism evidence="4 5">
    <name type="scientific">Ktedonosporobacter rubrisoli</name>
    <dbReference type="NCBI Taxonomy" id="2509675"/>
    <lineage>
        <taxon>Bacteria</taxon>
        <taxon>Bacillati</taxon>
        <taxon>Chloroflexota</taxon>
        <taxon>Ktedonobacteria</taxon>
        <taxon>Ktedonobacterales</taxon>
        <taxon>Ktedonosporobacteraceae</taxon>
        <taxon>Ktedonosporobacter</taxon>
    </lineage>
</organism>
<dbReference type="PANTHER" id="PTHR43046">
    <property type="entry name" value="GDP-MANNOSE MANNOSYL HYDROLASE"/>
    <property type="match status" value="1"/>
</dbReference>
<dbReference type="PROSITE" id="PS51462">
    <property type="entry name" value="NUDIX"/>
    <property type="match status" value="1"/>
</dbReference>
<evidence type="ECO:0000259" key="3">
    <source>
        <dbReference type="PROSITE" id="PS51462"/>
    </source>
</evidence>
<name>A0A4V0Z0B5_KTERU</name>
<dbReference type="OrthoDB" id="159397at2"/>
<dbReference type="Gene3D" id="3.90.79.10">
    <property type="entry name" value="Nucleoside Triphosphate Pyrophosphohydrolase"/>
    <property type="match status" value="1"/>
</dbReference>
<dbReference type="InterPro" id="IPR015797">
    <property type="entry name" value="NUDIX_hydrolase-like_dom_sf"/>
</dbReference>
<accession>A0A4V0Z0B5</accession>
<evidence type="ECO:0000313" key="5">
    <source>
        <dbReference type="Proteomes" id="UP000290365"/>
    </source>
</evidence>
<dbReference type="Proteomes" id="UP000290365">
    <property type="component" value="Chromosome"/>
</dbReference>
<dbReference type="GO" id="GO:0016787">
    <property type="term" value="F:hydrolase activity"/>
    <property type="evidence" value="ECO:0007669"/>
    <property type="project" value="UniProtKB-KW"/>
</dbReference>